<feature type="signal peptide" evidence="1">
    <location>
        <begin position="1"/>
        <end position="23"/>
    </location>
</feature>
<comment type="caution">
    <text evidence="2">The sequence shown here is derived from an EMBL/GenBank/DDBJ whole genome shotgun (WGS) entry which is preliminary data.</text>
</comment>
<keyword evidence="1" id="KW-0732">Signal</keyword>
<name>A0A1X3DD20_9NEIS</name>
<evidence type="ECO:0000256" key="1">
    <source>
        <dbReference type="SAM" id="SignalP"/>
    </source>
</evidence>
<evidence type="ECO:0000313" key="3">
    <source>
        <dbReference type="Proteomes" id="UP000193118"/>
    </source>
</evidence>
<dbReference type="OrthoDB" id="8604658at2"/>
<evidence type="ECO:0000313" key="2">
    <source>
        <dbReference type="EMBL" id="OSI17790.1"/>
    </source>
</evidence>
<feature type="chain" id="PRO_5012349255" evidence="1">
    <location>
        <begin position="24"/>
        <end position="232"/>
    </location>
</feature>
<dbReference type="EMBL" id="MTBO01000008">
    <property type="protein sequence ID" value="OSI17790.1"/>
    <property type="molecule type" value="Genomic_DNA"/>
</dbReference>
<dbReference type="STRING" id="194197.BWD09_04995"/>
<proteinExistence type="predicted"/>
<organism evidence="2 3">
    <name type="scientific">Neisseria dentiae</name>
    <dbReference type="NCBI Taxonomy" id="194197"/>
    <lineage>
        <taxon>Bacteria</taxon>
        <taxon>Pseudomonadati</taxon>
        <taxon>Pseudomonadota</taxon>
        <taxon>Betaproteobacteria</taxon>
        <taxon>Neisseriales</taxon>
        <taxon>Neisseriaceae</taxon>
        <taxon>Neisseria</taxon>
    </lineage>
</organism>
<reference evidence="3" key="1">
    <citation type="submission" date="2017-01" db="EMBL/GenBank/DDBJ databases">
        <authorList>
            <person name="Wolfgang W.J."/>
            <person name="Cole J."/>
            <person name="Wroblewski D."/>
            <person name="Mcginnis J."/>
            <person name="Musser K.A."/>
        </authorList>
    </citation>
    <scope>NUCLEOTIDE SEQUENCE [LARGE SCALE GENOMIC DNA]</scope>
    <source>
        <strain evidence="3">DSM 19151</strain>
    </source>
</reference>
<dbReference type="Proteomes" id="UP000193118">
    <property type="component" value="Unassembled WGS sequence"/>
</dbReference>
<protein>
    <submittedName>
        <fullName evidence="2">Uncharacterized protein</fullName>
    </submittedName>
</protein>
<dbReference type="RefSeq" id="WP_085365615.1">
    <property type="nucleotide sequence ID" value="NZ_CAUJPZ010000005.1"/>
</dbReference>
<accession>A0A1X3DD20</accession>
<sequence>MNKSLRTLTLAVLLGGSIFTAQAEGFGHLQTLSVAGRNLPLTDTSARILGNKGGTAPQLVDDITDGLGKNKIPGYKIQIMSRAYSLAHQTRAPRQGQTAWSDNRHIHRGSKLLVGIPVKGGQMDLAGAQLLGMAVISDAAVPDNFKAEDKIRPRGKQLATREAKISSGKLKIERLVLPDMASGEKSGGGVKLSASVVIDGQTAVTDVNSTFTEFDTAKGDARGFAADKRLFQ</sequence>
<keyword evidence="3" id="KW-1185">Reference proteome</keyword>
<gene>
    <name evidence="2" type="ORF">BWD09_04995</name>
</gene>
<dbReference type="GeneID" id="94581440"/>
<dbReference type="AlphaFoldDB" id="A0A1X3DD20"/>